<accession>A0A1T4SI36</accession>
<comment type="function">
    <text evidence="1 5">PPIases accelerate the folding of proteins. It catalyzes the cis-trans isomerization of proline imidic peptide bonds in oligopeptides.</text>
</comment>
<comment type="similarity">
    <text evidence="2 5">Belongs to the cyclophilin-type PPIase family.</text>
</comment>
<proteinExistence type="inferred from homology"/>
<organism evidence="7 8">
    <name type="scientific">Vibrio cincinnatiensis DSM 19608</name>
    <dbReference type="NCBI Taxonomy" id="1123491"/>
    <lineage>
        <taxon>Bacteria</taxon>
        <taxon>Pseudomonadati</taxon>
        <taxon>Pseudomonadota</taxon>
        <taxon>Gammaproteobacteria</taxon>
        <taxon>Vibrionales</taxon>
        <taxon>Vibrionaceae</taxon>
        <taxon>Vibrio</taxon>
    </lineage>
</organism>
<sequence>MAKQWLLILFTFVSMNLWAGPKVKFETSLGQFVVELNQEQAPITTANFLKYVEDGSYTGTLFHRIIPGFMVQGGGFDHTMTPKESYPSIKNEVSNGLKNNTATIAMARTANPNSATRQFFINLVDNGFLNANTKQAGYAVFGEVIEGFNTIQHMATQPTHTQGRMNDVPVTPIIVTKVTLID</sequence>
<dbReference type="GO" id="GO:0006457">
    <property type="term" value="P:protein folding"/>
    <property type="evidence" value="ECO:0007669"/>
    <property type="project" value="InterPro"/>
</dbReference>
<comment type="catalytic activity">
    <reaction evidence="5">
        <text>[protein]-peptidylproline (omega=180) = [protein]-peptidylproline (omega=0)</text>
        <dbReference type="Rhea" id="RHEA:16237"/>
        <dbReference type="Rhea" id="RHEA-COMP:10747"/>
        <dbReference type="Rhea" id="RHEA-COMP:10748"/>
        <dbReference type="ChEBI" id="CHEBI:83833"/>
        <dbReference type="ChEBI" id="CHEBI:83834"/>
        <dbReference type="EC" id="5.2.1.8"/>
    </reaction>
</comment>
<evidence type="ECO:0000256" key="2">
    <source>
        <dbReference type="ARBA" id="ARBA00007365"/>
    </source>
</evidence>
<evidence type="ECO:0000256" key="4">
    <source>
        <dbReference type="ARBA" id="ARBA00023235"/>
    </source>
</evidence>
<dbReference type="PROSITE" id="PS00170">
    <property type="entry name" value="CSA_PPIASE_1"/>
    <property type="match status" value="1"/>
</dbReference>
<name>A0A1T4SI36_VIBCI</name>
<dbReference type="Gene3D" id="2.40.100.10">
    <property type="entry name" value="Cyclophilin-like"/>
    <property type="match status" value="1"/>
</dbReference>
<evidence type="ECO:0000259" key="6">
    <source>
        <dbReference type="PROSITE" id="PS50072"/>
    </source>
</evidence>
<reference evidence="8" key="1">
    <citation type="submission" date="2017-02" db="EMBL/GenBank/DDBJ databases">
        <authorList>
            <person name="Varghese N."/>
            <person name="Submissions S."/>
        </authorList>
    </citation>
    <scope>NUCLEOTIDE SEQUENCE [LARGE SCALE GENOMIC DNA]</scope>
    <source>
        <strain evidence="8">DSM 19608</strain>
    </source>
</reference>
<evidence type="ECO:0000313" key="8">
    <source>
        <dbReference type="Proteomes" id="UP000190834"/>
    </source>
</evidence>
<dbReference type="EMBL" id="FUXB01000032">
    <property type="protein sequence ID" value="SKA27974.1"/>
    <property type="molecule type" value="Genomic_DNA"/>
</dbReference>
<keyword evidence="3 5" id="KW-0697">Rotamase</keyword>
<dbReference type="PRINTS" id="PR00153">
    <property type="entry name" value="CSAPPISMRASE"/>
</dbReference>
<protein>
    <recommendedName>
        <fullName evidence="5">Peptidyl-prolyl cis-trans isomerase</fullName>
        <shortName evidence="5">PPIase</shortName>
        <ecNumber evidence="5">5.2.1.8</ecNumber>
    </recommendedName>
</protein>
<dbReference type="PIRSF" id="PIRSF001467">
    <property type="entry name" value="Peptidylpro_ismrse"/>
    <property type="match status" value="1"/>
</dbReference>
<keyword evidence="8" id="KW-1185">Reference proteome</keyword>
<dbReference type="PANTHER" id="PTHR43246">
    <property type="entry name" value="PEPTIDYL-PROLYL CIS-TRANS ISOMERASE CYP38, CHLOROPLASTIC"/>
    <property type="match status" value="1"/>
</dbReference>
<evidence type="ECO:0000313" key="7">
    <source>
        <dbReference type="EMBL" id="SKA27974.1"/>
    </source>
</evidence>
<evidence type="ECO:0000256" key="1">
    <source>
        <dbReference type="ARBA" id="ARBA00002388"/>
    </source>
</evidence>
<dbReference type="STRING" id="1123491.SAMN02745782_03315"/>
<dbReference type="Pfam" id="PF00160">
    <property type="entry name" value="Pro_isomerase"/>
    <property type="match status" value="1"/>
</dbReference>
<evidence type="ECO:0000256" key="3">
    <source>
        <dbReference type="ARBA" id="ARBA00023110"/>
    </source>
</evidence>
<dbReference type="GO" id="GO:0003755">
    <property type="term" value="F:peptidyl-prolyl cis-trans isomerase activity"/>
    <property type="evidence" value="ECO:0007669"/>
    <property type="project" value="UniProtKB-UniRule"/>
</dbReference>
<dbReference type="OrthoDB" id="9807797at2"/>
<evidence type="ECO:0000256" key="5">
    <source>
        <dbReference type="RuleBase" id="RU363019"/>
    </source>
</evidence>
<dbReference type="Proteomes" id="UP000190834">
    <property type="component" value="Unassembled WGS sequence"/>
</dbReference>
<dbReference type="InterPro" id="IPR024936">
    <property type="entry name" value="Cyclophilin-type_PPIase"/>
</dbReference>
<gene>
    <name evidence="7" type="ORF">SAMN02745782_03315</name>
</gene>
<dbReference type="InterPro" id="IPR020892">
    <property type="entry name" value="Cyclophilin-type_PPIase_CS"/>
</dbReference>
<dbReference type="InterPro" id="IPR002130">
    <property type="entry name" value="Cyclophilin-type_PPIase_dom"/>
</dbReference>
<dbReference type="SUPFAM" id="SSF50891">
    <property type="entry name" value="Cyclophilin-like"/>
    <property type="match status" value="1"/>
</dbReference>
<dbReference type="GeneID" id="70582893"/>
<dbReference type="InterPro" id="IPR029000">
    <property type="entry name" value="Cyclophilin-like_dom_sf"/>
</dbReference>
<dbReference type="PROSITE" id="PS50072">
    <property type="entry name" value="CSA_PPIASE_2"/>
    <property type="match status" value="1"/>
</dbReference>
<dbReference type="RefSeq" id="WP_078927610.1">
    <property type="nucleotide sequence ID" value="NZ_FUXB01000032.1"/>
</dbReference>
<keyword evidence="4 5" id="KW-0413">Isomerase</keyword>
<dbReference type="InterPro" id="IPR044665">
    <property type="entry name" value="E_coli_cyclophilin_A-like"/>
</dbReference>
<feature type="domain" description="PPIase cyclophilin-type" evidence="6">
    <location>
        <begin position="26"/>
        <end position="180"/>
    </location>
</feature>
<dbReference type="AlphaFoldDB" id="A0A1T4SI36"/>
<dbReference type="EC" id="5.2.1.8" evidence="5"/>